<feature type="signal peptide" evidence="3">
    <location>
        <begin position="1"/>
        <end position="19"/>
    </location>
</feature>
<protein>
    <submittedName>
        <fullName evidence="4">Uncharacterized protein</fullName>
    </submittedName>
</protein>
<name>A0A8H3I6K1_9AGAM</name>
<comment type="caution">
    <text evidence="4">The sequence shown here is derived from an EMBL/GenBank/DDBJ whole genome shotgun (WGS) entry which is preliminary data.</text>
</comment>
<keyword evidence="3" id="KW-0732">Signal</keyword>
<feature type="chain" id="PRO_5034462232" evidence="3">
    <location>
        <begin position="20"/>
        <end position="183"/>
    </location>
</feature>
<feature type="compositionally biased region" description="Low complexity" evidence="1">
    <location>
        <begin position="111"/>
        <end position="129"/>
    </location>
</feature>
<keyword evidence="2" id="KW-1133">Transmembrane helix</keyword>
<feature type="region of interest" description="Disordered" evidence="1">
    <location>
        <begin position="27"/>
        <end position="51"/>
    </location>
</feature>
<evidence type="ECO:0000313" key="5">
    <source>
        <dbReference type="Proteomes" id="UP000663827"/>
    </source>
</evidence>
<dbReference type="Proteomes" id="UP000663827">
    <property type="component" value="Unassembled WGS sequence"/>
</dbReference>
<accession>A0A8H3I6K1</accession>
<reference evidence="4" key="1">
    <citation type="submission" date="2021-01" db="EMBL/GenBank/DDBJ databases">
        <authorList>
            <person name="Kaushik A."/>
        </authorList>
    </citation>
    <scope>NUCLEOTIDE SEQUENCE</scope>
    <source>
        <strain evidence="4">AG5</strain>
    </source>
</reference>
<evidence type="ECO:0000256" key="1">
    <source>
        <dbReference type="SAM" id="MobiDB-lite"/>
    </source>
</evidence>
<organism evidence="4 5">
    <name type="scientific">Rhizoctonia solani</name>
    <dbReference type="NCBI Taxonomy" id="456999"/>
    <lineage>
        <taxon>Eukaryota</taxon>
        <taxon>Fungi</taxon>
        <taxon>Dikarya</taxon>
        <taxon>Basidiomycota</taxon>
        <taxon>Agaricomycotina</taxon>
        <taxon>Agaricomycetes</taxon>
        <taxon>Cantharellales</taxon>
        <taxon>Ceratobasidiaceae</taxon>
        <taxon>Rhizoctonia</taxon>
    </lineage>
</organism>
<keyword evidence="2" id="KW-0812">Transmembrane</keyword>
<keyword evidence="2" id="KW-0472">Membrane</keyword>
<dbReference type="EMBL" id="CAJNJQ010006574">
    <property type="protein sequence ID" value="CAE7231871.1"/>
    <property type="molecule type" value="Genomic_DNA"/>
</dbReference>
<feature type="transmembrane region" description="Helical" evidence="2">
    <location>
        <begin position="163"/>
        <end position="180"/>
    </location>
</feature>
<evidence type="ECO:0000256" key="2">
    <source>
        <dbReference type="SAM" id="Phobius"/>
    </source>
</evidence>
<feature type="region of interest" description="Disordered" evidence="1">
    <location>
        <begin position="94"/>
        <end position="155"/>
    </location>
</feature>
<evidence type="ECO:0000313" key="4">
    <source>
        <dbReference type="EMBL" id="CAE7231871.1"/>
    </source>
</evidence>
<proteinExistence type="predicted"/>
<sequence>MRIIASAVTALSLATLVLGQASSSQQAQTSSQQPQTSAAASGNGSSSGSAAATTAAPSVVVITSFQQSVSLSGTNRALVTISIPVVISSTVAQAQPTGSTGGNGTQQPGGSATASTSTTPTTLPTAASTIGVNGQGGQVAPSPGGSNPATGPDDNYISGARQLAIGGMTVMLGFGVAMAAQMM</sequence>
<dbReference type="AlphaFoldDB" id="A0A8H3I6K1"/>
<evidence type="ECO:0000256" key="3">
    <source>
        <dbReference type="SAM" id="SignalP"/>
    </source>
</evidence>
<gene>
    <name evidence="4" type="ORF">RDB_LOCUS188212</name>
</gene>